<protein>
    <submittedName>
        <fullName evidence="11">TonB family protein</fullName>
    </submittedName>
</protein>
<dbReference type="Pfam" id="PF03544">
    <property type="entry name" value="TonB_C"/>
    <property type="match status" value="1"/>
</dbReference>
<keyword evidence="6" id="KW-0812">Transmembrane</keyword>
<name>A0ABN0RLJ5_9FLAO</name>
<keyword evidence="7" id="KW-0653">Protein transport</keyword>
<proteinExistence type="inferred from homology"/>
<evidence type="ECO:0000256" key="5">
    <source>
        <dbReference type="ARBA" id="ARBA00022519"/>
    </source>
</evidence>
<evidence type="ECO:0000313" key="12">
    <source>
        <dbReference type="Proteomes" id="UP000019275"/>
    </source>
</evidence>
<evidence type="ECO:0000256" key="1">
    <source>
        <dbReference type="ARBA" id="ARBA00004383"/>
    </source>
</evidence>
<dbReference type="PRINTS" id="PR01374">
    <property type="entry name" value="TONBPROTEIN"/>
</dbReference>
<accession>A0ABN0RLJ5</accession>
<comment type="subcellular location">
    <subcellularLocation>
        <location evidence="1">Cell inner membrane</location>
        <topology evidence="1">Single-pass membrane protein</topology>
        <orientation evidence="1">Periplasmic side</orientation>
    </subcellularLocation>
</comment>
<dbReference type="PROSITE" id="PS52015">
    <property type="entry name" value="TONB_CTD"/>
    <property type="match status" value="1"/>
</dbReference>
<dbReference type="SUPFAM" id="SSF74653">
    <property type="entry name" value="TolA/TonB C-terminal domain"/>
    <property type="match status" value="1"/>
</dbReference>
<reference evidence="11 12" key="1">
    <citation type="journal article" date="2014" name="Genome Announc.">
        <title>Draft Genome Sequence of the Carrageenan-Degrading Bacterium Cellulophaga sp. Strain KL-A, Isolated from Decaying Marine Algae.</title>
        <authorList>
            <person name="Shan D."/>
            <person name="Ying J."/>
            <person name="Li X."/>
            <person name="Gao Z."/>
            <person name="Wei G."/>
            <person name="Shao Z."/>
        </authorList>
    </citation>
    <scope>NUCLEOTIDE SEQUENCE [LARGE SCALE GENOMIC DNA]</scope>
    <source>
        <strain evidence="11 12">KL-A</strain>
    </source>
</reference>
<dbReference type="InterPro" id="IPR003538">
    <property type="entry name" value="TonB"/>
</dbReference>
<organism evidence="11 12">
    <name type="scientific">Cellulophaga geojensis KL-A</name>
    <dbReference type="NCBI Taxonomy" id="1328323"/>
    <lineage>
        <taxon>Bacteria</taxon>
        <taxon>Pseudomonadati</taxon>
        <taxon>Bacteroidota</taxon>
        <taxon>Flavobacteriia</taxon>
        <taxon>Flavobacteriales</taxon>
        <taxon>Flavobacteriaceae</taxon>
        <taxon>Cellulophaga</taxon>
    </lineage>
</organism>
<comment type="similarity">
    <text evidence="2">Belongs to the TonB family.</text>
</comment>
<dbReference type="Proteomes" id="UP000019275">
    <property type="component" value="Unassembled WGS sequence"/>
</dbReference>
<keyword evidence="12" id="KW-1185">Reference proteome</keyword>
<gene>
    <name evidence="11" type="ORF">KLA_13124</name>
</gene>
<dbReference type="PANTHER" id="PTHR33446:SF2">
    <property type="entry name" value="PROTEIN TONB"/>
    <property type="match status" value="1"/>
</dbReference>
<dbReference type="EMBL" id="ARZX01000018">
    <property type="protein sequence ID" value="EWH12729.1"/>
    <property type="molecule type" value="Genomic_DNA"/>
</dbReference>
<keyword evidence="4" id="KW-1003">Cell membrane</keyword>
<keyword evidence="3" id="KW-0813">Transport</keyword>
<comment type="caution">
    <text evidence="11">The sequence shown here is derived from an EMBL/GenBank/DDBJ whole genome shotgun (WGS) entry which is preliminary data.</text>
</comment>
<evidence type="ECO:0000256" key="2">
    <source>
        <dbReference type="ARBA" id="ARBA00006555"/>
    </source>
</evidence>
<dbReference type="NCBIfam" id="TIGR01352">
    <property type="entry name" value="tonB_Cterm"/>
    <property type="match status" value="1"/>
</dbReference>
<evidence type="ECO:0000313" key="11">
    <source>
        <dbReference type="EMBL" id="EWH12729.1"/>
    </source>
</evidence>
<evidence type="ECO:0000256" key="9">
    <source>
        <dbReference type="ARBA" id="ARBA00023136"/>
    </source>
</evidence>
<keyword evidence="9" id="KW-0472">Membrane</keyword>
<dbReference type="RefSeq" id="WP_051456108.1">
    <property type="nucleotide sequence ID" value="NZ_ARZX01000018.1"/>
</dbReference>
<evidence type="ECO:0000256" key="8">
    <source>
        <dbReference type="ARBA" id="ARBA00022989"/>
    </source>
</evidence>
<dbReference type="InterPro" id="IPR037682">
    <property type="entry name" value="TonB_C"/>
</dbReference>
<keyword evidence="8" id="KW-1133">Transmembrane helix</keyword>
<evidence type="ECO:0000256" key="4">
    <source>
        <dbReference type="ARBA" id="ARBA00022475"/>
    </source>
</evidence>
<dbReference type="InterPro" id="IPR006260">
    <property type="entry name" value="TonB/TolA_C"/>
</dbReference>
<dbReference type="PANTHER" id="PTHR33446">
    <property type="entry name" value="PROTEIN TONB-RELATED"/>
    <property type="match status" value="1"/>
</dbReference>
<dbReference type="InterPro" id="IPR051045">
    <property type="entry name" value="TonB-dependent_transducer"/>
</dbReference>
<evidence type="ECO:0000256" key="6">
    <source>
        <dbReference type="ARBA" id="ARBA00022692"/>
    </source>
</evidence>
<keyword evidence="5" id="KW-0997">Cell inner membrane</keyword>
<evidence type="ECO:0000256" key="3">
    <source>
        <dbReference type="ARBA" id="ARBA00022448"/>
    </source>
</evidence>
<dbReference type="Gene3D" id="3.30.1150.10">
    <property type="match status" value="1"/>
</dbReference>
<feature type="domain" description="TonB C-terminal" evidence="10">
    <location>
        <begin position="209"/>
        <end position="298"/>
    </location>
</feature>
<evidence type="ECO:0000259" key="10">
    <source>
        <dbReference type="PROSITE" id="PS52015"/>
    </source>
</evidence>
<evidence type="ECO:0000256" key="7">
    <source>
        <dbReference type="ARBA" id="ARBA00022927"/>
    </source>
</evidence>
<sequence>MKFELKTTYLTFFTIFSFVFLLSAQDYQVDGQEITSYRPFEVATDYANFSKCIMPGAGAQNACFTDNLQELFNENLKMPKDSISQNFNGKVYFNFFTDDKGELESTEIFSRPETKFIEEKIDLVLKKLPTLKVVQLKDTAVSTGYVLYAKFNPGKSVRLKVVDIKVSKENLKKEEKKEAGEGDFSFQIVDDVPVFPGCEEVAKSSRRSCFQKKIGKHIVKNFRYPEEAQELGIEGRVNIMFVIDKDGSVKNIKTRGPHPLFELEGRRIFAKLPQMTPGKVKGRPVRVPFSIPMTFRLN</sequence>